<accession>A0A6A6U207</accession>
<sequence>MNRFLYSPLSPDNMHTSWSSAPRGPGNSASSTPKWPLTGSGTRMATELDDEKCTTQREPWKPKTLRSIFLGTVIFITLLMIVAIQLLHMQSQKNGGLIFAPNISELPLSKTFLYNNFPSIIFVAYGMIWAWIDMDIRRMEPYFQLSKPGGATGRESLLLHYPSDFLASVPTKALKFKHWAVFVASLAVMLTTWGLTPVQAGIFATSTVNITRSTSTQRSTQFLPLSKQETTLSTKSVYSAMNILWLNETLPPFVTRDYAVAPFTDIKTSDVGVAAATRSLTGMTKRYGADISCEEPIQYLDQSNITFLNSTWGCHMTAPSPTLQFDESRPYQMIFAGYKSGDSAQYSLDRGACPQNQSNTFLIQYSKPLLSAAALKNYTAEPDVFKHFNITRRWCRSNFYVQDAEVTISNPAHEILNFGHIGTPVSIPGQMFNITGFEEAINLGAQQNSQRTNFPTTSWPDQSSFLYGRSISVTNLDKITPFAIGSTQRPAEDYLDPTVLVQSIHSAYSLLFALQMSTVVSEDTDPASSSLGSSTFATEGIVVVPVFAYIAQGLLAATVLTTIWIWRSVNVRPLHLCEDPASINSIMELTANDKALLQQFGPHDQASNERLEECFSQDGYQLQHRSSSLAPAISLTLPRHENNTSDQSSISSIDRPSAQAVNGIYPKEFLLRTGVAFVFLLIFGFILLPILYWKIMSSNGLPLPSQNQIIRQLIENYLPTAVGTLIEPFWVVLNRNLCLLEPIDSLRKGQQSGENSIALDYSSLPPQFVFWKALKRKHILLAMVCFMSLLAHVFAIALSALFFENTVFHSTTAAYSSPYSLHFVPLDGLAVPFTPEAKGFSEPFFAGMSNDTAHTLMPSWADKNWFYLPFIPLGDSQNSTWTHRAETQVIGGSVNCDVLQTSIKAANRIRSDNFTIQSALLEIPIELDVNGSTVHCLPRAFGNFTKDIEMGGAANGSVHAEGYFALAASANDTLANQVFCSEHFVAAWLRAKMNASDDGYLDTSNGIPSYNLTSFKSSALICRGAIETGTAEVLTDSAGHVLQQLAVKDVSKNVSNLFTTSSSDLLGQMHQFIIDWLPLRAFTWANDSFPSDFNNYLLELDTNSSAFLDPNSSPPNPKEMIAPVAAQYSKLFSIMISQNMGRLLEPNANKNARIIGSMSTPQVRIFMSKSLFIIAEVILGLYICTAVALYLRRPWKILARLPTSIGSVLAYYAASHAVEDYRSTATQGDQQSLITTSAQKYGFGTFIGTDEQSHLGIEKHPYVIGLTRTTTGLSFKSENMNSSNISTWKLFEWQPGSVKEGGWL</sequence>
<evidence type="ECO:0000313" key="3">
    <source>
        <dbReference type="EMBL" id="KAF2665477.1"/>
    </source>
</evidence>
<dbReference type="PANTHER" id="PTHR37544:SF3">
    <property type="entry name" value="SPRAY"/>
    <property type="match status" value="1"/>
</dbReference>
<organism evidence="3 4">
    <name type="scientific">Microthyrium microscopicum</name>
    <dbReference type="NCBI Taxonomy" id="703497"/>
    <lineage>
        <taxon>Eukaryota</taxon>
        <taxon>Fungi</taxon>
        <taxon>Dikarya</taxon>
        <taxon>Ascomycota</taxon>
        <taxon>Pezizomycotina</taxon>
        <taxon>Dothideomycetes</taxon>
        <taxon>Dothideomycetes incertae sedis</taxon>
        <taxon>Microthyriales</taxon>
        <taxon>Microthyriaceae</taxon>
        <taxon>Microthyrium</taxon>
    </lineage>
</organism>
<dbReference type="EMBL" id="MU004240">
    <property type="protein sequence ID" value="KAF2665477.1"/>
    <property type="molecule type" value="Genomic_DNA"/>
</dbReference>
<protein>
    <submittedName>
        <fullName evidence="3">Uncharacterized protein</fullName>
    </submittedName>
</protein>
<feature type="transmembrane region" description="Helical" evidence="2">
    <location>
        <begin position="1171"/>
        <end position="1191"/>
    </location>
</feature>
<feature type="transmembrane region" description="Helical" evidence="2">
    <location>
        <begin position="112"/>
        <end position="132"/>
    </location>
</feature>
<feature type="region of interest" description="Disordered" evidence="1">
    <location>
        <begin position="16"/>
        <end position="57"/>
    </location>
</feature>
<name>A0A6A6U207_9PEZI</name>
<feature type="transmembrane region" description="Helical" evidence="2">
    <location>
        <begin position="779"/>
        <end position="803"/>
    </location>
</feature>
<evidence type="ECO:0000256" key="1">
    <source>
        <dbReference type="SAM" id="MobiDB-lite"/>
    </source>
</evidence>
<proteinExistence type="predicted"/>
<feature type="compositionally biased region" description="Polar residues" evidence="1">
    <location>
        <begin position="27"/>
        <end position="43"/>
    </location>
</feature>
<gene>
    <name evidence="3" type="ORF">BT63DRAFT_66774</name>
</gene>
<keyword evidence="4" id="KW-1185">Reference proteome</keyword>
<keyword evidence="2" id="KW-0472">Membrane</keyword>
<dbReference type="Proteomes" id="UP000799302">
    <property type="component" value="Unassembled WGS sequence"/>
</dbReference>
<feature type="transmembrane region" description="Helical" evidence="2">
    <location>
        <begin position="67"/>
        <end position="87"/>
    </location>
</feature>
<evidence type="ECO:0000256" key="2">
    <source>
        <dbReference type="SAM" id="Phobius"/>
    </source>
</evidence>
<dbReference type="InterPro" id="IPR021840">
    <property type="entry name" value="DUF3433"/>
</dbReference>
<keyword evidence="2" id="KW-1133">Transmembrane helix</keyword>
<dbReference type="Pfam" id="PF11915">
    <property type="entry name" value="DUF3433"/>
    <property type="match status" value="2"/>
</dbReference>
<feature type="transmembrane region" description="Helical" evidence="2">
    <location>
        <begin position="179"/>
        <end position="196"/>
    </location>
</feature>
<dbReference type="OrthoDB" id="3248909at2759"/>
<keyword evidence="2" id="KW-0812">Transmembrane</keyword>
<dbReference type="PANTHER" id="PTHR37544">
    <property type="entry name" value="SPRAY-RELATED"/>
    <property type="match status" value="1"/>
</dbReference>
<evidence type="ECO:0000313" key="4">
    <source>
        <dbReference type="Proteomes" id="UP000799302"/>
    </source>
</evidence>
<reference evidence="3" key="1">
    <citation type="journal article" date="2020" name="Stud. Mycol.">
        <title>101 Dothideomycetes genomes: a test case for predicting lifestyles and emergence of pathogens.</title>
        <authorList>
            <person name="Haridas S."/>
            <person name="Albert R."/>
            <person name="Binder M."/>
            <person name="Bloem J."/>
            <person name="Labutti K."/>
            <person name="Salamov A."/>
            <person name="Andreopoulos B."/>
            <person name="Baker S."/>
            <person name="Barry K."/>
            <person name="Bills G."/>
            <person name="Bluhm B."/>
            <person name="Cannon C."/>
            <person name="Castanera R."/>
            <person name="Culley D."/>
            <person name="Daum C."/>
            <person name="Ezra D."/>
            <person name="Gonzalez J."/>
            <person name="Henrissat B."/>
            <person name="Kuo A."/>
            <person name="Liang C."/>
            <person name="Lipzen A."/>
            <person name="Lutzoni F."/>
            <person name="Magnuson J."/>
            <person name="Mondo S."/>
            <person name="Nolan M."/>
            <person name="Ohm R."/>
            <person name="Pangilinan J."/>
            <person name="Park H.-J."/>
            <person name="Ramirez L."/>
            <person name="Alfaro M."/>
            <person name="Sun H."/>
            <person name="Tritt A."/>
            <person name="Yoshinaga Y."/>
            <person name="Zwiers L.-H."/>
            <person name="Turgeon B."/>
            <person name="Goodwin S."/>
            <person name="Spatafora J."/>
            <person name="Crous P."/>
            <person name="Grigoriev I."/>
        </authorList>
    </citation>
    <scope>NUCLEOTIDE SEQUENCE</scope>
    <source>
        <strain evidence="3">CBS 115976</strain>
    </source>
</reference>
<feature type="transmembrane region" description="Helical" evidence="2">
    <location>
        <begin position="669"/>
        <end position="693"/>
    </location>
</feature>